<feature type="region of interest" description="Disordered" evidence="7">
    <location>
        <begin position="1"/>
        <end position="32"/>
    </location>
</feature>
<comment type="subcellular location">
    <subcellularLocation>
        <location evidence="1">Nucleus</location>
    </subcellularLocation>
</comment>
<evidence type="ECO:0000256" key="7">
    <source>
        <dbReference type="SAM" id="MobiDB-lite"/>
    </source>
</evidence>
<dbReference type="PANTHER" id="PTHR15217:SF0">
    <property type="entry name" value="PRE-MRNA-SPLICING REGULATOR WTAP"/>
    <property type="match status" value="1"/>
</dbReference>
<dbReference type="InterPro" id="IPR033757">
    <property type="entry name" value="WTAP"/>
</dbReference>
<dbReference type="WBParaSite" id="SMRG1_92020.1">
    <property type="protein sequence ID" value="SMRG1_92020.1"/>
    <property type="gene ID" value="SMRG1_92020"/>
</dbReference>
<dbReference type="GO" id="GO:0008380">
    <property type="term" value="P:RNA splicing"/>
    <property type="evidence" value="ECO:0007669"/>
    <property type="project" value="UniProtKB-KW"/>
</dbReference>
<evidence type="ECO:0000313" key="8">
    <source>
        <dbReference type="Proteomes" id="UP000050790"/>
    </source>
</evidence>
<evidence type="ECO:0000256" key="5">
    <source>
        <dbReference type="ARBA" id="ARBA00023242"/>
    </source>
</evidence>
<dbReference type="AlphaFoldDB" id="A0AA85AL65"/>
<feature type="compositionally biased region" description="Polar residues" evidence="7">
    <location>
        <begin position="1"/>
        <end position="21"/>
    </location>
</feature>
<keyword evidence="3" id="KW-0507">mRNA processing</keyword>
<dbReference type="PANTHER" id="PTHR15217">
    <property type="entry name" value="WILMS' TUMOR 1-ASSOCIATING PROTEIN"/>
    <property type="match status" value="1"/>
</dbReference>
<keyword evidence="6" id="KW-0175">Coiled coil</keyword>
<feature type="coiled-coil region" evidence="6">
    <location>
        <begin position="220"/>
        <end position="254"/>
    </location>
</feature>
<evidence type="ECO:0008006" key="10">
    <source>
        <dbReference type="Google" id="ProtNLM"/>
    </source>
</evidence>
<evidence type="ECO:0000256" key="4">
    <source>
        <dbReference type="ARBA" id="ARBA00023187"/>
    </source>
</evidence>
<evidence type="ECO:0000256" key="3">
    <source>
        <dbReference type="ARBA" id="ARBA00022664"/>
    </source>
</evidence>
<name>A0AA85AL65_9TREM</name>
<organism evidence="8 9">
    <name type="scientific">Schistosoma margrebowiei</name>
    <dbReference type="NCBI Taxonomy" id="48269"/>
    <lineage>
        <taxon>Eukaryota</taxon>
        <taxon>Metazoa</taxon>
        <taxon>Spiralia</taxon>
        <taxon>Lophotrochozoa</taxon>
        <taxon>Platyhelminthes</taxon>
        <taxon>Trematoda</taxon>
        <taxon>Digenea</taxon>
        <taxon>Strigeidida</taxon>
        <taxon>Schistosomatoidea</taxon>
        <taxon>Schistosomatidae</taxon>
        <taxon>Schistosoma</taxon>
    </lineage>
</organism>
<keyword evidence="4" id="KW-0508">mRNA splicing</keyword>
<dbReference type="GO" id="GO:0016556">
    <property type="term" value="P:mRNA modification"/>
    <property type="evidence" value="ECO:0007669"/>
    <property type="project" value="InterPro"/>
</dbReference>
<comment type="similarity">
    <text evidence="2">Belongs to the fl(2)d family.</text>
</comment>
<dbReference type="GO" id="GO:0005634">
    <property type="term" value="C:nucleus"/>
    <property type="evidence" value="ECO:0007669"/>
    <property type="project" value="UniProtKB-SubCell"/>
</dbReference>
<reference evidence="9" key="1">
    <citation type="submission" date="2023-11" db="UniProtKB">
        <authorList>
            <consortium name="WormBaseParasite"/>
        </authorList>
    </citation>
    <scope>IDENTIFICATION</scope>
</reference>
<keyword evidence="5" id="KW-0539">Nucleus</keyword>
<feature type="compositionally biased region" description="Polar residues" evidence="7">
    <location>
        <begin position="299"/>
        <end position="317"/>
    </location>
</feature>
<protein>
    <recommendedName>
        <fullName evidence="10">Pre-mRNA-splicing regulator female-lethal(2)D</fullName>
    </recommendedName>
</protein>
<feature type="compositionally biased region" description="Acidic residues" evidence="7">
    <location>
        <begin position="278"/>
        <end position="288"/>
    </location>
</feature>
<dbReference type="GO" id="GO:0000381">
    <property type="term" value="P:regulation of alternative mRNA splicing, via spliceosome"/>
    <property type="evidence" value="ECO:0007669"/>
    <property type="project" value="InterPro"/>
</dbReference>
<dbReference type="Pfam" id="PF17098">
    <property type="entry name" value="Wtap"/>
    <property type="match status" value="1"/>
</dbReference>
<accession>A0AA85AL65</accession>
<evidence type="ECO:0000256" key="1">
    <source>
        <dbReference type="ARBA" id="ARBA00004123"/>
    </source>
</evidence>
<evidence type="ECO:0000313" key="9">
    <source>
        <dbReference type="WBParaSite" id="SMRG1_92020.1"/>
    </source>
</evidence>
<evidence type="ECO:0000256" key="2">
    <source>
        <dbReference type="ARBA" id="ARBA00010313"/>
    </source>
</evidence>
<proteinExistence type="inferred from homology"/>
<feature type="region of interest" description="Disordered" evidence="7">
    <location>
        <begin position="275"/>
        <end position="325"/>
    </location>
</feature>
<dbReference type="Proteomes" id="UP000050790">
    <property type="component" value="Unassembled WGS sequence"/>
</dbReference>
<dbReference type="GO" id="GO:0006397">
    <property type="term" value="P:mRNA processing"/>
    <property type="evidence" value="ECO:0007669"/>
    <property type="project" value="UniProtKB-KW"/>
</dbReference>
<evidence type="ECO:0000256" key="6">
    <source>
        <dbReference type="SAM" id="Coils"/>
    </source>
</evidence>
<feature type="coiled-coil region" evidence="6">
    <location>
        <begin position="35"/>
        <end position="62"/>
    </location>
</feature>
<sequence length="325" mass="37072">MMADHTSQIKSPIDNKYNSDMDNPDNIDNNKDGTIRSLEEKLKLLDEEKLDLENQIYAAEKKYHEQLDSYLARYINADFSLAQMEYILPAKRAKFSKVHASTATGYSSNSIGIDASSLITLKHFFEPSMNLVYKKLHEITKEAQNKYRQSNDDMLAWRFSPESSIGKSLMSRIRQLLNANEELGRVNQTDRVARLESEAELQTTCMKEFIKTNEDIEGVLEEAYTDLEGLQSSLLILQQQINQTESVVETLQNELESRQPGIVAELMTAMLSKLSSETETEAGNDDVDNDHCKSIPDIHNNQSEQDNMQNNTDNVKLNDTCREEK</sequence>